<evidence type="ECO:0000256" key="6">
    <source>
        <dbReference type="ARBA" id="ARBA00044065"/>
    </source>
</evidence>
<dbReference type="EC" id="1.1.1.298" evidence="4"/>
<dbReference type="PRINTS" id="PR00080">
    <property type="entry name" value="SDRFAMILY"/>
</dbReference>
<evidence type="ECO:0000313" key="13">
    <source>
        <dbReference type="Proteomes" id="UP000823786"/>
    </source>
</evidence>
<dbReference type="InterPro" id="IPR036291">
    <property type="entry name" value="NAD(P)-bd_dom_sf"/>
</dbReference>
<evidence type="ECO:0000256" key="2">
    <source>
        <dbReference type="ARBA" id="ARBA00023002"/>
    </source>
</evidence>
<evidence type="ECO:0000256" key="1">
    <source>
        <dbReference type="ARBA" id="ARBA00006484"/>
    </source>
</evidence>
<dbReference type="RefSeq" id="WP_209857296.1">
    <property type="nucleotide sequence ID" value="NZ_JAGGJV010000015.1"/>
</dbReference>
<dbReference type="Proteomes" id="UP000823786">
    <property type="component" value="Unassembled WGS sequence"/>
</dbReference>
<protein>
    <recommendedName>
        <fullName evidence="6">NADP-dependent 3-hydroxy acid dehydrogenase YdfG</fullName>
        <ecNumber evidence="4">1.1.1.298</ecNumber>
        <ecNumber evidence="5">1.1.1.381</ecNumber>
    </recommendedName>
    <alternativeName>
        <fullName evidence="8">L-allo-threonine dehydrogenase</fullName>
    </alternativeName>
    <alternativeName>
        <fullName evidence="7">Malonic semialdehyde reductase</fullName>
    </alternativeName>
</protein>
<proteinExistence type="inferred from homology"/>
<keyword evidence="2" id="KW-0560">Oxidoreductase</keyword>
<evidence type="ECO:0000256" key="7">
    <source>
        <dbReference type="ARBA" id="ARBA00044271"/>
    </source>
</evidence>
<name>A0ABS4EWE3_9HYPH</name>
<organism evidence="12 13">
    <name type="scientific">Rhizobium herbae</name>
    <dbReference type="NCBI Taxonomy" id="508661"/>
    <lineage>
        <taxon>Bacteria</taxon>
        <taxon>Pseudomonadati</taxon>
        <taxon>Pseudomonadota</taxon>
        <taxon>Alphaproteobacteria</taxon>
        <taxon>Hyphomicrobiales</taxon>
        <taxon>Rhizobiaceae</taxon>
        <taxon>Rhizobium/Agrobacterium group</taxon>
        <taxon>Rhizobium</taxon>
    </lineage>
</organism>
<evidence type="ECO:0000256" key="8">
    <source>
        <dbReference type="ARBA" id="ARBA00044349"/>
    </source>
</evidence>
<dbReference type="EMBL" id="JAGGJV010000015">
    <property type="protein sequence ID" value="MBP1862252.1"/>
    <property type="molecule type" value="Genomic_DNA"/>
</dbReference>
<accession>A0ABS4EWE3</accession>
<evidence type="ECO:0000256" key="5">
    <source>
        <dbReference type="ARBA" id="ARBA00044059"/>
    </source>
</evidence>
<dbReference type="EC" id="1.1.1.381" evidence="5"/>
<comment type="similarity">
    <text evidence="1 11">Belongs to the short-chain dehydrogenases/reductases (SDR) family.</text>
</comment>
<dbReference type="PANTHER" id="PTHR43086:SF3">
    <property type="entry name" value="NADP-DEPENDENT 3-HYDROXY ACID DEHYDROGENASE YDFG"/>
    <property type="match status" value="1"/>
</dbReference>
<dbReference type="Pfam" id="PF00106">
    <property type="entry name" value="adh_short"/>
    <property type="match status" value="1"/>
</dbReference>
<dbReference type="PROSITE" id="PS00061">
    <property type="entry name" value="ADH_SHORT"/>
    <property type="match status" value="1"/>
</dbReference>
<evidence type="ECO:0000256" key="10">
    <source>
        <dbReference type="ARBA" id="ARBA00047274"/>
    </source>
</evidence>
<evidence type="ECO:0000256" key="4">
    <source>
        <dbReference type="ARBA" id="ARBA00044050"/>
    </source>
</evidence>
<dbReference type="Gene3D" id="3.40.50.720">
    <property type="entry name" value="NAD(P)-binding Rossmann-like Domain"/>
    <property type="match status" value="1"/>
</dbReference>
<evidence type="ECO:0000313" key="12">
    <source>
        <dbReference type="EMBL" id="MBP1862252.1"/>
    </source>
</evidence>
<dbReference type="InterPro" id="IPR002347">
    <property type="entry name" value="SDR_fam"/>
</dbReference>
<dbReference type="PRINTS" id="PR00081">
    <property type="entry name" value="GDHRDH"/>
</dbReference>
<dbReference type="PANTHER" id="PTHR43086">
    <property type="entry name" value="VERY-LONG-CHAIN 3-OXOOACYL-COA REDUCTASE"/>
    <property type="match status" value="1"/>
</dbReference>
<comment type="caution">
    <text evidence="12">The sequence shown here is derived from an EMBL/GenBank/DDBJ whole genome shotgun (WGS) entry which is preliminary data.</text>
</comment>
<keyword evidence="13" id="KW-1185">Reference proteome</keyword>
<evidence type="ECO:0000256" key="9">
    <source>
        <dbReference type="ARBA" id="ARBA00045650"/>
    </source>
</evidence>
<evidence type="ECO:0000256" key="3">
    <source>
        <dbReference type="ARBA" id="ARBA00043812"/>
    </source>
</evidence>
<dbReference type="InterPro" id="IPR020904">
    <property type="entry name" value="Sc_DH/Rdtase_CS"/>
</dbReference>
<dbReference type="PIRSF" id="PIRSF000126">
    <property type="entry name" value="11-beta-HSD1"/>
    <property type="match status" value="1"/>
</dbReference>
<sequence>MKTSKNGIAVITGASAGIGAIYADRLARRGYDLILVARNQSALDDVAHRLISATGRNVQTVAADLNNKMDLKRIETLLSTNPAITMLVNNAGVGALVSLLESNVDEMEAMIALNVIALTRLTYAVVPAFVASGRGTIINISSAVAIAPEILNGVYGGTKSFVLAFSQSLHKELSDRNVRIQTVLPGATATNFWAAAGGSVEQLPSKMVMQSDDLVDAALAGLDQGELVTIPSLPDGADWDAYEAARQRLIPSLSLSTPPARYRTPATV</sequence>
<gene>
    <name evidence="12" type="ORF">J2Z75_005783</name>
</gene>
<evidence type="ECO:0000256" key="11">
    <source>
        <dbReference type="RuleBase" id="RU000363"/>
    </source>
</evidence>
<comment type="function">
    <text evidence="9">NADP-dependent dehydrogenase with broad substrate specificity acting on 3-hydroxy acids. Catalyzes the NADP-dependent oxidation of L-allo-threonine to L-2-amino-3-keto-butyrate, which is spontaneously decarboxylated into aminoacetone. Also acts on D-threonine, L-serine, D-serine, D-3-hydroxyisobutyrate, L-3-hydroxyisobutyrate, D-glycerate and L-glycerate. Able to catalyze the reduction of the malonic semialdehyde to 3-hydroxypropionic acid. YdfG is apparently supplementing RutE, the presumed malonic semialdehyde reductase involved in pyrimidine degradation since both are able to detoxify malonic semialdehyde.</text>
</comment>
<comment type="catalytic activity">
    <reaction evidence="3">
        <text>L-allo-threonine + NADP(+) = aminoacetone + CO2 + NADPH</text>
        <dbReference type="Rhea" id="RHEA:43524"/>
        <dbReference type="ChEBI" id="CHEBI:16526"/>
        <dbReference type="ChEBI" id="CHEBI:57783"/>
        <dbReference type="ChEBI" id="CHEBI:58320"/>
        <dbReference type="ChEBI" id="CHEBI:58349"/>
        <dbReference type="ChEBI" id="CHEBI:58585"/>
        <dbReference type="EC" id="1.1.1.381"/>
    </reaction>
</comment>
<comment type="catalytic activity">
    <reaction evidence="10">
        <text>3-hydroxypropanoate + NADP(+) = 3-oxopropanoate + NADPH + H(+)</text>
        <dbReference type="Rhea" id="RHEA:26438"/>
        <dbReference type="ChEBI" id="CHEBI:15378"/>
        <dbReference type="ChEBI" id="CHEBI:16510"/>
        <dbReference type="ChEBI" id="CHEBI:33190"/>
        <dbReference type="ChEBI" id="CHEBI:57783"/>
        <dbReference type="ChEBI" id="CHEBI:58349"/>
        <dbReference type="EC" id="1.1.1.298"/>
    </reaction>
</comment>
<dbReference type="SUPFAM" id="SSF51735">
    <property type="entry name" value="NAD(P)-binding Rossmann-fold domains"/>
    <property type="match status" value="1"/>
</dbReference>
<reference evidence="12 13" key="1">
    <citation type="submission" date="2021-03" db="EMBL/GenBank/DDBJ databases">
        <title>Genomic Encyclopedia of Type Strains, Phase IV (KMG-IV): sequencing the most valuable type-strain genomes for metagenomic binning, comparative biology and taxonomic classification.</title>
        <authorList>
            <person name="Goeker M."/>
        </authorList>
    </citation>
    <scope>NUCLEOTIDE SEQUENCE [LARGE SCALE GENOMIC DNA]</scope>
    <source>
        <strain evidence="12 13">DSM 26427</strain>
    </source>
</reference>